<keyword evidence="3" id="KW-1185">Reference proteome</keyword>
<evidence type="ECO:0000313" key="2">
    <source>
        <dbReference type="EMBL" id="KAL3632831.1"/>
    </source>
</evidence>
<sequence>MDTYSKNPFGRRKDSINPAAAPGLNGAPPSMTYN</sequence>
<feature type="region of interest" description="Disordered" evidence="1">
    <location>
        <begin position="1"/>
        <end position="34"/>
    </location>
</feature>
<dbReference type="EMBL" id="JAVIJP010000032">
    <property type="protein sequence ID" value="KAL3632831.1"/>
    <property type="molecule type" value="Genomic_DNA"/>
</dbReference>
<evidence type="ECO:0000313" key="3">
    <source>
        <dbReference type="Proteomes" id="UP001632038"/>
    </source>
</evidence>
<feature type="compositionally biased region" description="Low complexity" evidence="1">
    <location>
        <begin position="17"/>
        <end position="34"/>
    </location>
</feature>
<evidence type="ECO:0000256" key="1">
    <source>
        <dbReference type="SAM" id="MobiDB-lite"/>
    </source>
</evidence>
<comment type="caution">
    <text evidence="2">The sequence shown here is derived from an EMBL/GenBank/DDBJ whole genome shotgun (WGS) entry which is preliminary data.</text>
</comment>
<proteinExistence type="predicted"/>
<protein>
    <submittedName>
        <fullName evidence="2">Uncharacterized protein</fullName>
    </submittedName>
</protein>
<gene>
    <name evidence="2" type="ORF">CASFOL_025815</name>
</gene>
<dbReference type="AlphaFoldDB" id="A0ABD3CVG4"/>
<reference evidence="3" key="1">
    <citation type="journal article" date="2024" name="IScience">
        <title>Strigolactones Initiate the Formation of Haustorium-like Structures in Castilleja.</title>
        <authorList>
            <person name="Buerger M."/>
            <person name="Peterson D."/>
            <person name="Chory J."/>
        </authorList>
    </citation>
    <scope>NUCLEOTIDE SEQUENCE [LARGE SCALE GENOMIC DNA]</scope>
</reference>
<accession>A0ABD3CVG4</accession>
<name>A0ABD3CVG4_9LAMI</name>
<dbReference type="Proteomes" id="UP001632038">
    <property type="component" value="Unassembled WGS sequence"/>
</dbReference>
<organism evidence="2 3">
    <name type="scientific">Castilleja foliolosa</name>
    <dbReference type="NCBI Taxonomy" id="1961234"/>
    <lineage>
        <taxon>Eukaryota</taxon>
        <taxon>Viridiplantae</taxon>
        <taxon>Streptophyta</taxon>
        <taxon>Embryophyta</taxon>
        <taxon>Tracheophyta</taxon>
        <taxon>Spermatophyta</taxon>
        <taxon>Magnoliopsida</taxon>
        <taxon>eudicotyledons</taxon>
        <taxon>Gunneridae</taxon>
        <taxon>Pentapetalae</taxon>
        <taxon>asterids</taxon>
        <taxon>lamiids</taxon>
        <taxon>Lamiales</taxon>
        <taxon>Orobanchaceae</taxon>
        <taxon>Pedicularideae</taxon>
        <taxon>Castillejinae</taxon>
        <taxon>Castilleja</taxon>
    </lineage>
</organism>